<dbReference type="AlphaFoldDB" id="A0A2S5BA80"/>
<feature type="compositionally biased region" description="Pro residues" evidence="1">
    <location>
        <begin position="191"/>
        <end position="209"/>
    </location>
</feature>
<dbReference type="OrthoDB" id="2525720at2759"/>
<proteinExistence type="predicted"/>
<feature type="region of interest" description="Disordered" evidence="1">
    <location>
        <begin position="180"/>
        <end position="213"/>
    </location>
</feature>
<reference evidence="2 3" key="1">
    <citation type="journal article" date="2018" name="Front. Microbiol.">
        <title>Prospects for Fungal Bioremediation of Acidic Radioactive Waste Sites: Characterization and Genome Sequence of Rhodotorula taiwanensis MD1149.</title>
        <authorList>
            <person name="Tkavc R."/>
            <person name="Matrosova V.Y."/>
            <person name="Grichenko O.E."/>
            <person name="Gostincar C."/>
            <person name="Volpe R.P."/>
            <person name="Klimenkova P."/>
            <person name="Gaidamakova E.K."/>
            <person name="Zhou C.E."/>
            <person name="Stewart B.J."/>
            <person name="Lyman M.G."/>
            <person name="Malfatti S.A."/>
            <person name="Rubinfeld B."/>
            <person name="Courtot M."/>
            <person name="Singh J."/>
            <person name="Dalgard C.L."/>
            <person name="Hamilton T."/>
            <person name="Frey K.G."/>
            <person name="Gunde-Cimerman N."/>
            <person name="Dugan L."/>
            <person name="Daly M.J."/>
        </authorList>
    </citation>
    <scope>NUCLEOTIDE SEQUENCE [LARGE SCALE GENOMIC DNA]</scope>
    <source>
        <strain evidence="2 3">MD1149</strain>
    </source>
</reference>
<dbReference type="PANTHER" id="PTHR48125">
    <property type="entry name" value="LP07818P1"/>
    <property type="match status" value="1"/>
</dbReference>
<protein>
    <submittedName>
        <fullName evidence="2">Uncharacterized protein</fullName>
    </submittedName>
</protein>
<dbReference type="STRING" id="741276.A0A2S5BA80"/>
<sequence length="948" mass="102222">MASVDNAHLHPLSFPLTHLDRLSSLELALVQFHLDNDKPEHGKAVLIARTVWRERRRAAVEAGELLQGQRPPEVARRIRPARKLQPPPPTAALHAVHPPVPHKLVPLVENLRRVEDAGRTGTEPGPLSSNVGAGLKQRYPDAYTRDPKIKTFKDMMMAALDLGIVEAGRGEKAGRDWVRLTPPYRTTNHPSAPPALPSPAPRSPSPPPSLASLSLPTPLTPSLFHLANLAFDSHLEYLDSLSTSQLLLLQFRDDVEASEANSHLWTAIERVFWRRRAAAVANAERWSTQLPASHPLADVLNEYLPAPIASVLHVVQVEELPDDRAKTVLALSDLLPAHLLFVAATVSAPTFTSDTRTVHVAFRTLVLANSAQAYFAGLQLGRGGTGLPARILPAESVTHWRWRDVRPDERIGLWNHYELLPAAAKRPLPVDDAGDRSPDKKPRIERGIAIRNRDDAVAPQRVHPDDFVPVSCFSSMYPMSLFFSKMPAHLNTAHTRDDAFIYRFKAAGYLVKIDRMYLCFDSVSARHDFGEWVKHQAASYWKQNGLSIRALAPGMVVQYGWRFRDFSPEWRRRNGYIFDAAVSEPIVGELGFGPSFPIAPYELGLFNFEYKQQGREAPPPSFLPPRLATGNASVRAPSVSLASRLNTVDSTTRSPAPSETASHVNRAPTPAYVNGTLDAADEAEDVKPSAEVLRRAEELANAIRAQSASLPVAPSPVFADAQPLSPSPADAHRAVAPAVTAHAPSTAASAAGPAPSISSMSACTAEQPAPTNRRRRLTAMELTDFERELDDFTSSAADAVMGSASPPAATRSEAAPVNGAAMSSPPSAPTGSGSTETRAAQATSSAEQSQTLAIRSEGSLPGDYQPLTPVSLAAPFSAPASIAHSNTDPVPDATSRDIASTDDLAATPTVPAVPAKPLPPVTAKVGAAIPGLPVRPSFVDPPPFDYRM</sequence>
<feature type="region of interest" description="Disordered" evidence="1">
    <location>
        <begin position="800"/>
        <end position="851"/>
    </location>
</feature>
<feature type="region of interest" description="Disordered" evidence="1">
    <location>
        <begin position="721"/>
        <end position="740"/>
    </location>
</feature>
<dbReference type="Proteomes" id="UP000237144">
    <property type="component" value="Unassembled WGS sequence"/>
</dbReference>
<dbReference type="PANTHER" id="PTHR48125:SF12">
    <property type="entry name" value="AT HOOK TRANSCRIPTION FACTOR FAMILY-RELATED"/>
    <property type="match status" value="1"/>
</dbReference>
<feature type="compositionally biased region" description="Low complexity" evidence="1">
    <location>
        <begin position="746"/>
        <end position="762"/>
    </location>
</feature>
<feature type="compositionally biased region" description="Polar residues" evidence="1">
    <location>
        <begin position="645"/>
        <end position="663"/>
    </location>
</feature>
<dbReference type="EMBL" id="PJQD01000035">
    <property type="protein sequence ID" value="POY73669.1"/>
    <property type="molecule type" value="Genomic_DNA"/>
</dbReference>
<feature type="compositionally biased region" description="Low complexity" evidence="1">
    <location>
        <begin position="819"/>
        <end position="851"/>
    </location>
</feature>
<evidence type="ECO:0000256" key="1">
    <source>
        <dbReference type="SAM" id="MobiDB-lite"/>
    </source>
</evidence>
<comment type="caution">
    <text evidence="2">The sequence shown here is derived from an EMBL/GenBank/DDBJ whole genome shotgun (WGS) entry which is preliminary data.</text>
</comment>
<feature type="region of interest" description="Disordered" evidence="1">
    <location>
        <begin position="645"/>
        <end position="673"/>
    </location>
</feature>
<evidence type="ECO:0000313" key="2">
    <source>
        <dbReference type="EMBL" id="POY73669.1"/>
    </source>
</evidence>
<accession>A0A2S5BA80</accession>
<keyword evidence="3" id="KW-1185">Reference proteome</keyword>
<organism evidence="2 3">
    <name type="scientific">Rhodotorula taiwanensis</name>
    <dbReference type="NCBI Taxonomy" id="741276"/>
    <lineage>
        <taxon>Eukaryota</taxon>
        <taxon>Fungi</taxon>
        <taxon>Dikarya</taxon>
        <taxon>Basidiomycota</taxon>
        <taxon>Pucciniomycotina</taxon>
        <taxon>Microbotryomycetes</taxon>
        <taxon>Sporidiobolales</taxon>
        <taxon>Sporidiobolaceae</taxon>
        <taxon>Rhodotorula</taxon>
    </lineage>
</organism>
<feature type="region of interest" description="Disordered" evidence="1">
    <location>
        <begin position="746"/>
        <end position="775"/>
    </location>
</feature>
<evidence type="ECO:0000313" key="3">
    <source>
        <dbReference type="Proteomes" id="UP000237144"/>
    </source>
</evidence>
<gene>
    <name evidence="2" type="ORF">BMF94_3204</name>
</gene>
<name>A0A2S5BA80_9BASI</name>